<evidence type="ECO:0000256" key="2">
    <source>
        <dbReference type="RuleBase" id="RU000461"/>
    </source>
</evidence>
<comment type="caution">
    <text evidence="3">The sequence shown here is derived from an EMBL/GenBank/DDBJ whole genome shotgun (WGS) entry which is preliminary data.</text>
</comment>
<dbReference type="Proteomes" id="UP001299970">
    <property type="component" value="Unassembled WGS sequence"/>
</dbReference>
<dbReference type="InterPro" id="IPR036396">
    <property type="entry name" value="Cyt_P450_sf"/>
</dbReference>
<dbReference type="Gene3D" id="1.10.630.10">
    <property type="entry name" value="Cytochrome P450"/>
    <property type="match status" value="1"/>
</dbReference>
<dbReference type="PANTHER" id="PTHR46696">
    <property type="entry name" value="P450, PUTATIVE (EUROFUNG)-RELATED"/>
    <property type="match status" value="1"/>
</dbReference>
<dbReference type="EMBL" id="JAKXMK010000010">
    <property type="protein sequence ID" value="MCH6166728.1"/>
    <property type="molecule type" value="Genomic_DNA"/>
</dbReference>
<keyword evidence="2" id="KW-0560">Oxidoreductase</keyword>
<keyword evidence="2" id="KW-0503">Monooxygenase</keyword>
<keyword evidence="2" id="KW-0349">Heme</keyword>
<reference evidence="3 4" key="1">
    <citation type="submission" date="2022-03" db="EMBL/GenBank/DDBJ databases">
        <title>Pseudonocardia alaer sp. nov., a novel actinomycete isolated from reed forest soil.</title>
        <authorList>
            <person name="Wang L."/>
        </authorList>
    </citation>
    <scope>NUCLEOTIDE SEQUENCE [LARGE SCALE GENOMIC DNA]</scope>
    <source>
        <strain evidence="3 4">Y-16303</strain>
    </source>
</reference>
<dbReference type="InterPro" id="IPR001128">
    <property type="entry name" value="Cyt_P450"/>
</dbReference>
<sequence length="408" mass="45011">MTTPATHLPGDLPPDLTDDTVVFDWLATMREEHPVWADRYGVFHVFRHDDVLAALRDTVTFSSEMTRAVEGAAPTPGMLTQIDPPEHHALRKVMSSAFTPRSVAALEPRIQEITRGLLDRTGERFDLVDALAFPLPVTVIAELLGLPPEDHARFREWTDQLFDVQLGDPSDPAAAARLSEVVAPMVAYFRDQVRNRLVDPGDDLISRLVTAEVDGRTLDETEASNFAFSLLLAGHITTTTLLGSIVRTFSEHPHLWDDLRAAPERVPDAIEEVMRLRPPFAQLPRITTVDTRLAGRTIPAGAMVTLWVLSANHDPGAHDDPERFDLDRGIRGPNQLSFGHGVHFCIGAPLARLEARVAVHGLLARFRRLVVELDPGRPHGGLQPFGQIAYGTRRLPVLAMPGFGGESR</sequence>
<organism evidence="3 4">
    <name type="scientific">Pseudonocardia alaniniphila</name>
    <dbReference type="NCBI Taxonomy" id="75291"/>
    <lineage>
        <taxon>Bacteria</taxon>
        <taxon>Bacillati</taxon>
        <taxon>Actinomycetota</taxon>
        <taxon>Actinomycetes</taxon>
        <taxon>Pseudonocardiales</taxon>
        <taxon>Pseudonocardiaceae</taxon>
        <taxon>Pseudonocardia</taxon>
    </lineage>
</organism>
<evidence type="ECO:0000313" key="3">
    <source>
        <dbReference type="EMBL" id="MCH6166728.1"/>
    </source>
</evidence>
<gene>
    <name evidence="3" type="ORF">MMF94_13650</name>
</gene>
<keyword evidence="2" id="KW-0408">Iron</keyword>
<name>A0ABS9TDY9_9PSEU</name>
<dbReference type="Pfam" id="PF00067">
    <property type="entry name" value="p450"/>
    <property type="match status" value="1"/>
</dbReference>
<dbReference type="InterPro" id="IPR017972">
    <property type="entry name" value="Cyt_P450_CS"/>
</dbReference>
<keyword evidence="4" id="KW-1185">Reference proteome</keyword>
<evidence type="ECO:0000313" key="4">
    <source>
        <dbReference type="Proteomes" id="UP001299970"/>
    </source>
</evidence>
<dbReference type="PRINTS" id="PR00359">
    <property type="entry name" value="BP450"/>
</dbReference>
<accession>A0ABS9TDY9</accession>
<comment type="similarity">
    <text evidence="1 2">Belongs to the cytochrome P450 family.</text>
</comment>
<dbReference type="SUPFAM" id="SSF48264">
    <property type="entry name" value="Cytochrome P450"/>
    <property type="match status" value="1"/>
</dbReference>
<proteinExistence type="inferred from homology"/>
<dbReference type="CDD" id="cd11032">
    <property type="entry name" value="P450_EryK-like"/>
    <property type="match status" value="1"/>
</dbReference>
<evidence type="ECO:0000256" key="1">
    <source>
        <dbReference type="ARBA" id="ARBA00010617"/>
    </source>
</evidence>
<dbReference type="RefSeq" id="WP_241036748.1">
    <property type="nucleotide sequence ID" value="NZ_BAAAJF010000039.1"/>
</dbReference>
<dbReference type="InterPro" id="IPR002397">
    <property type="entry name" value="Cyt_P450_B"/>
</dbReference>
<keyword evidence="2" id="KW-0479">Metal-binding</keyword>
<dbReference type="PROSITE" id="PS00086">
    <property type="entry name" value="CYTOCHROME_P450"/>
    <property type="match status" value="1"/>
</dbReference>
<dbReference type="PANTHER" id="PTHR46696:SF1">
    <property type="entry name" value="CYTOCHROME P450 YJIB-RELATED"/>
    <property type="match status" value="1"/>
</dbReference>
<protein>
    <submittedName>
        <fullName evidence="3">Cytochrome P450</fullName>
    </submittedName>
</protein>